<comment type="caution">
    <text evidence="3">The sequence shown here is derived from an EMBL/GenBank/DDBJ whole genome shotgun (WGS) entry which is preliminary data.</text>
</comment>
<proteinExistence type="predicted"/>
<organism evidence="3 4">
    <name type="scientific">Algoriphagus chordae</name>
    <dbReference type="NCBI Taxonomy" id="237019"/>
    <lineage>
        <taxon>Bacteria</taxon>
        <taxon>Pseudomonadati</taxon>
        <taxon>Bacteroidota</taxon>
        <taxon>Cytophagia</taxon>
        <taxon>Cytophagales</taxon>
        <taxon>Cyclobacteriaceae</taxon>
        <taxon>Algoriphagus</taxon>
    </lineage>
</organism>
<keyword evidence="4" id="KW-1185">Reference proteome</keyword>
<name>A0A2W7QSB0_9BACT</name>
<reference evidence="3 4" key="1">
    <citation type="submission" date="2018-06" db="EMBL/GenBank/DDBJ databases">
        <title>Genomic Encyclopedia of Archaeal and Bacterial Type Strains, Phase II (KMG-II): from individual species to whole genera.</title>
        <authorList>
            <person name="Goeker M."/>
        </authorList>
    </citation>
    <scope>NUCLEOTIDE SEQUENCE [LARGE SCALE GENOMIC DNA]</scope>
    <source>
        <strain evidence="3 4">DSM 19830</strain>
    </source>
</reference>
<dbReference type="Proteomes" id="UP000248882">
    <property type="component" value="Unassembled WGS sequence"/>
</dbReference>
<dbReference type="EMBL" id="QKZT01000017">
    <property type="protein sequence ID" value="PZX48940.1"/>
    <property type="molecule type" value="Genomic_DNA"/>
</dbReference>
<evidence type="ECO:0000313" key="4">
    <source>
        <dbReference type="Proteomes" id="UP000248882"/>
    </source>
</evidence>
<dbReference type="OrthoDB" id="816745at2"/>
<accession>A0A2W7QSB0</accession>
<evidence type="ECO:0000256" key="2">
    <source>
        <dbReference type="SAM" id="SignalP"/>
    </source>
</evidence>
<evidence type="ECO:0000256" key="1">
    <source>
        <dbReference type="SAM" id="Coils"/>
    </source>
</evidence>
<sequence length="457" mass="51511">MKKVFIFVISLMLSSYFLKAQNLPSSLNSNLPKPSISNSISALTSKPQIPYLEELRQIQSLKKSYDSLRKELVELKEITADSTQRDSLFTLAKERSKAVLEKESKTLESLIDSEDIPGEEVKNAAKNTLDRVNDSKARLEDIRQVDELESLIDQNNENLKALTNEWLMPKLEAQISGVVKDGLDPSSAELPDFYGKDALAELTKNGLPSEVPFNQAKELASEKAGHISEDYIQKAGKDFSKLKVDSLGNIKTIPSELNKKKEAFFETNQLKAEHFFHRIGVNLWYDPLTSFGEGLLLDAGLFYSFSQQLSLMGGVTWKKQFDDSEKLRREGFGVFTGLRFSKGNWFAQGTVNRNQVTITNPAGYESRDFEGNAWASSFAVGRTIPMGKVIRSVVMGSIDPFFNEKSSLYKSRVQLKIGFEIGSFKNLKKEVKEMIPMEELKKKGDEQVEYYLKEIGD</sequence>
<protein>
    <submittedName>
        <fullName evidence="3">Uncharacterized protein</fullName>
    </submittedName>
</protein>
<feature type="coiled-coil region" evidence="1">
    <location>
        <begin position="51"/>
        <end position="78"/>
    </location>
</feature>
<feature type="signal peptide" evidence="2">
    <location>
        <begin position="1"/>
        <end position="20"/>
    </location>
</feature>
<keyword evidence="1" id="KW-0175">Coiled coil</keyword>
<feature type="coiled-coil region" evidence="1">
    <location>
        <begin position="122"/>
        <end position="165"/>
    </location>
</feature>
<feature type="chain" id="PRO_5015995642" evidence="2">
    <location>
        <begin position="21"/>
        <end position="457"/>
    </location>
</feature>
<dbReference type="AlphaFoldDB" id="A0A2W7QSB0"/>
<dbReference type="RefSeq" id="WP_111321647.1">
    <property type="nucleotide sequence ID" value="NZ_QKZT01000017.1"/>
</dbReference>
<keyword evidence="2" id="KW-0732">Signal</keyword>
<evidence type="ECO:0000313" key="3">
    <source>
        <dbReference type="EMBL" id="PZX48940.1"/>
    </source>
</evidence>
<gene>
    <name evidence="3" type="ORF">LV85_03430</name>
</gene>